<evidence type="ECO:0000313" key="1">
    <source>
        <dbReference type="EMBL" id="ETO38827.1"/>
    </source>
</evidence>
<dbReference type="Proteomes" id="UP000019481">
    <property type="component" value="Unassembled WGS sequence"/>
</dbReference>
<reference evidence="1 2" key="1">
    <citation type="journal article" date="2014" name="Genome Announc.">
        <title>Draft Genome Sequence of an Anaerobic, Thermophilic Bacterium, Thermoanaerobacterium aotearoense SCUT27, Isolated from a Hot Spring in China.</title>
        <authorList>
            <person name="Ai H."/>
            <person name="Zhang J."/>
            <person name="Yang M."/>
            <person name="Yu P."/>
            <person name="Li S."/>
            <person name="Zhu M."/>
            <person name="Dong H."/>
            <person name="Wang S."/>
            <person name="Wang J."/>
        </authorList>
    </citation>
    <scope>NUCLEOTIDE SEQUENCE [LARGE SCALE GENOMIC DNA]</scope>
    <source>
        <strain evidence="1 2">SCUT27</strain>
    </source>
</reference>
<dbReference type="RefSeq" id="WP_051408274.1">
    <property type="nucleotide sequence ID" value="NZ_AYSN01000025.1"/>
</dbReference>
<name>W9EA33_9THEO</name>
<sequence length="74" mass="8760">MDDHVIEEIKKICDKLLTDKKLLPLEQLNQGYNIFKEKFSSERLKSLDGELLIDTIFNIGNKDGLSYWLEFKKR</sequence>
<organism evidence="1 2">
    <name type="scientific">Thermoanaerobacterium aotearoense SCUT27</name>
    <dbReference type="NCBI Taxonomy" id="1421016"/>
    <lineage>
        <taxon>Bacteria</taxon>
        <taxon>Bacillati</taxon>
        <taxon>Bacillota</taxon>
        <taxon>Clostridia</taxon>
        <taxon>Thermoanaerobacterales</taxon>
        <taxon>Thermoanaerobacteraceae</taxon>
        <taxon>Thermoanaerobacterium</taxon>
    </lineage>
</organism>
<proteinExistence type="predicted"/>
<comment type="caution">
    <text evidence="1">The sequence shown here is derived from an EMBL/GenBank/DDBJ whole genome shotgun (WGS) entry which is preliminary data.</text>
</comment>
<dbReference type="AlphaFoldDB" id="W9EA33"/>
<gene>
    <name evidence="1" type="ORF">V518_1007</name>
</gene>
<dbReference type="OrthoDB" id="9781481at2"/>
<dbReference type="EMBL" id="AYSN01000025">
    <property type="protein sequence ID" value="ETO38827.1"/>
    <property type="molecule type" value="Genomic_DNA"/>
</dbReference>
<keyword evidence="2" id="KW-1185">Reference proteome</keyword>
<accession>W9EA33</accession>
<evidence type="ECO:0000313" key="2">
    <source>
        <dbReference type="Proteomes" id="UP000019481"/>
    </source>
</evidence>
<dbReference type="PATRIC" id="fig|1421016.3.peg.1023"/>
<protein>
    <submittedName>
        <fullName evidence="1">Uncharacterized protein</fullName>
    </submittedName>
</protein>